<keyword evidence="3" id="KW-1185">Reference proteome</keyword>
<dbReference type="PANTHER" id="PTHR12320">
    <property type="entry name" value="PROTEIN PHOSPHATASE 2C"/>
    <property type="match status" value="1"/>
</dbReference>
<comment type="caution">
    <text evidence="2">The sequence shown here is derived from an EMBL/GenBank/DDBJ whole genome shotgun (WGS) entry which is preliminary data.</text>
</comment>
<evidence type="ECO:0000256" key="1">
    <source>
        <dbReference type="RuleBase" id="RU366020"/>
    </source>
</evidence>
<dbReference type="SUPFAM" id="SSF81606">
    <property type="entry name" value="PP2C-like"/>
    <property type="match status" value="1"/>
</dbReference>
<dbReference type="InParanoid" id="A0A7J7DYH8"/>
<dbReference type="GO" id="GO:0009507">
    <property type="term" value="C:chloroplast"/>
    <property type="evidence" value="ECO:0007669"/>
    <property type="project" value="TreeGrafter"/>
</dbReference>
<name>A0A7J7DYH8_TRIWF</name>
<evidence type="ECO:0000313" key="3">
    <source>
        <dbReference type="Proteomes" id="UP000593562"/>
    </source>
</evidence>
<comment type="catalytic activity">
    <reaction evidence="1">
        <text>O-phospho-L-threonyl-[protein] + H2O = L-threonyl-[protein] + phosphate</text>
        <dbReference type="Rhea" id="RHEA:47004"/>
        <dbReference type="Rhea" id="RHEA-COMP:11060"/>
        <dbReference type="Rhea" id="RHEA-COMP:11605"/>
        <dbReference type="ChEBI" id="CHEBI:15377"/>
        <dbReference type="ChEBI" id="CHEBI:30013"/>
        <dbReference type="ChEBI" id="CHEBI:43474"/>
        <dbReference type="ChEBI" id="CHEBI:61977"/>
        <dbReference type="EC" id="3.1.3.16"/>
    </reaction>
</comment>
<keyword evidence="1" id="KW-0378">Hydrolase</keyword>
<keyword evidence="1" id="KW-0464">Manganese</keyword>
<dbReference type="EMBL" id="JAAARO010000002">
    <property type="protein sequence ID" value="KAF5751329.1"/>
    <property type="molecule type" value="Genomic_DNA"/>
</dbReference>
<accession>A0A7J7DYH8</accession>
<sequence>MAIPLMRALISHSHMLFQIPSLASKRGEEDAFIVSSYDAGLIAVADGVSGDVISLFICRSVWAEQDVDPSLFPRELANITYLVVDEEVKYDPQSLLMKGHAATSSIGSATVISAMLERNGMLKIANVGDRGLRVIQEGYQYRIDGGRHHSSGRKWAV</sequence>
<dbReference type="InterPro" id="IPR036457">
    <property type="entry name" value="PPM-type-like_dom_sf"/>
</dbReference>
<keyword evidence="1" id="KW-0904">Protein phosphatase</keyword>
<gene>
    <name evidence="2" type="ORF">HS088_TW02G00342</name>
</gene>
<dbReference type="PANTHER" id="PTHR12320:SF60">
    <property type="entry name" value="PROTEIN PHOSPHATASE 2C 26-RELATED"/>
    <property type="match status" value="1"/>
</dbReference>
<dbReference type="InterPro" id="IPR039123">
    <property type="entry name" value="PPTC7"/>
</dbReference>
<evidence type="ECO:0000313" key="2">
    <source>
        <dbReference type="EMBL" id="KAF5751329.1"/>
    </source>
</evidence>
<dbReference type="GO" id="GO:0046872">
    <property type="term" value="F:metal ion binding"/>
    <property type="evidence" value="ECO:0007669"/>
    <property type="project" value="UniProtKB-UniRule"/>
</dbReference>
<comment type="cofactor">
    <cofactor evidence="1">
        <name>Mg(2+)</name>
        <dbReference type="ChEBI" id="CHEBI:18420"/>
    </cofactor>
</comment>
<dbReference type="GO" id="GO:0004722">
    <property type="term" value="F:protein serine/threonine phosphatase activity"/>
    <property type="evidence" value="ECO:0007669"/>
    <property type="project" value="UniProtKB-EC"/>
</dbReference>
<proteinExistence type="inferred from homology"/>
<dbReference type="AlphaFoldDB" id="A0A7J7DYH8"/>
<protein>
    <recommendedName>
        <fullName evidence="1">Protein phosphatase</fullName>
        <ecNumber evidence="1">3.1.3.16</ecNumber>
    </recommendedName>
</protein>
<comment type="similarity">
    <text evidence="1">Belongs to the PP2C family.</text>
</comment>
<keyword evidence="1" id="KW-0479">Metal-binding</keyword>
<dbReference type="Gene3D" id="3.60.40.10">
    <property type="entry name" value="PPM-type phosphatase domain"/>
    <property type="match status" value="1"/>
</dbReference>
<keyword evidence="1" id="KW-0460">Magnesium</keyword>
<comment type="catalytic activity">
    <reaction evidence="1">
        <text>O-phospho-L-seryl-[protein] + H2O = L-seryl-[protein] + phosphate</text>
        <dbReference type="Rhea" id="RHEA:20629"/>
        <dbReference type="Rhea" id="RHEA-COMP:9863"/>
        <dbReference type="Rhea" id="RHEA-COMP:11604"/>
        <dbReference type="ChEBI" id="CHEBI:15377"/>
        <dbReference type="ChEBI" id="CHEBI:29999"/>
        <dbReference type="ChEBI" id="CHEBI:43474"/>
        <dbReference type="ChEBI" id="CHEBI:83421"/>
        <dbReference type="EC" id="3.1.3.16"/>
    </reaction>
</comment>
<reference evidence="2 3" key="1">
    <citation type="journal article" date="2020" name="Nat. Commun.">
        <title>Genome of Tripterygium wilfordii and identification of cytochrome P450 involved in triptolide biosynthesis.</title>
        <authorList>
            <person name="Tu L."/>
            <person name="Su P."/>
            <person name="Zhang Z."/>
            <person name="Gao L."/>
            <person name="Wang J."/>
            <person name="Hu T."/>
            <person name="Zhou J."/>
            <person name="Zhang Y."/>
            <person name="Zhao Y."/>
            <person name="Liu Y."/>
            <person name="Song Y."/>
            <person name="Tong Y."/>
            <person name="Lu Y."/>
            <person name="Yang J."/>
            <person name="Xu C."/>
            <person name="Jia M."/>
            <person name="Peters R.J."/>
            <person name="Huang L."/>
            <person name="Gao W."/>
        </authorList>
    </citation>
    <scope>NUCLEOTIDE SEQUENCE [LARGE SCALE GENOMIC DNA]</scope>
    <source>
        <strain evidence="3">cv. XIE 37</strain>
        <tissue evidence="2">Leaf</tissue>
    </source>
</reference>
<dbReference type="Proteomes" id="UP000593562">
    <property type="component" value="Unassembled WGS sequence"/>
</dbReference>
<organism evidence="2 3">
    <name type="scientific">Tripterygium wilfordii</name>
    <name type="common">Thunder God vine</name>
    <dbReference type="NCBI Taxonomy" id="458696"/>
    <lineage>
        <taxon>Eukaryota</taxon>
        <taxon>Viridiplantae</taxon>
        <taxon>Streptophyta</taxon>
        <taxon>Embryophyta</taxon>
        <taxon>Tracheophyta</taxon>
        <taxon>Spermatophyta</taxon>
        <taxon>Magnoliopsida</taxon>
        <taxon>eudicotyledons</taxon>
        <taxon>Gunneridae</taxon>
        <taxon>Pentapetalae</taxon>
        <taxon>rosids</taxon>
        <taxon>fabids</taxon>
        <taxon>Celastrales</taxon>
        <taxon>Celastraceae</taxon>
        <taxon>Tripterygium</taxon>
    </lineage>
</organism>
<dbReference type="EC" id="3.1.3.16" evidence="1"/>
<comment type="cofactor">
    <cofactor evidence="1">
        <name>Mn(2+)</name>
        <dbReference type="ChEBI" id="CHEBI:29035"/>
    </cofactor>
</comment>